<evidence type="ECO:0000256" key="2">
    <source>
        <dbReference type="ARBA" id="ARBA00022448"/>
    </source>
</evidence>
<dbReference type="OrthoDB" id="10250083at2759"/>
<evidence type="ECO:0000256" key="7">
    <source>
        <dbReference type="PIRNR" id="PIRNR018497"/>
    </source>
</evidence>
<evidence type="ECO:0000256" key="3">
    <source>
        <dbReference type="ARBA" id="ARBA00022781"/>
    </source>
</evidence>
<comment type="subunit">
    <text evidence="5">V-ATPase is a heteromultimeric enzyme composed of a peripheral catalytic V1 complex (components A to H) attached to an integral membrane V0 proton pore complex (components: a, c, c', c'', d, e, f and VOA1).</text>
</comment>
<dbReference type="Pfam" id="PF01992">
    <property type="entry name" value="vATP-synt_AC39"/>
    <property type="match status" value="1"/>
</dbReference>
<name>M2RMA9_CERS8</name>
<dbReference type="HOGENOM" id="CLU_051277_0_0_1"/>
<accession>M2RMA9</accession>
<dbReference type="SUPFAM" id="SSF103486">
    <property type="entry name" value="V-type ATP synthase subunit C"/>
    <property type="match status" value="1"/>
</dbReference>
<gene>
    <name evidence="8" type="ORF">CERSUDRAFT_81279</name>
</gene>
<sequence>MEALFYNVDHGFLEGIVRGYKAGLLTQAQYNNLTQCETIEDLRTQLSATDYGNFLANEPLPISTSTIADKATQVLVDQFNYLRGNAVEPLTKFFDYITYGYMIDNVVLLITGVVHERNTQELLERCHPLGLFETLPALCVATNVEELYRTVLIETPLAPYFRDCFSAADLDDLNIEIIRNTLYKAYLEDFHTFCQTLGGPTAEAMSAILAFEADRRSINITLNSFGTELSKERRARLFPTVGRLFPAGNNALARADDADQIRAACEGVAEYRAFFDSSSSGAQGQNARAGESSAALLGDLDGGIGAGAAELEDRFFAHEVHLNRLAFLQQFSFAVFYAYLKLKEQEIRNVTWIAECIAQDARDRINDYIPTL</sequence>
<dbReference type="EMBL" id="KB445793">
    <property type="protein sequence ID" value="EMD39971.1"/>
    <property type="molecule type" value="Genomic_DNA"/>
</dbReference>
<dbReference type="FunFam" id="1.20.1690.10:FF:000003">
    <property type="entry name" value="V-type proton ATPase subunit"/>
    <property type="match status" value="1"/>
</dbReference>
<keyword evidence="4 7" id="KW-0406">Ion transport</keyword>
<comment type="similarity">
    <text evidence="1 7">Belongs to the V-ATPase V0D/AC39 subunit family.</text>
</comment>
<keyword evidence="9" id="KW-1185">Reference proteome</keyword>
<dbReference type="Gene3D" id="1.20.1690.10">
    <property type="entry name" value="V-type ATP synthase subunit C domain"/>
    <property type="match status" value="2"/>
</dbReference>
<organism evidence="8 9">
    <name type="scientific">Ceriporiopsis subvermispora (strain B)</name>
    <name type="common">White-rot fungus</name>
    <name type="synonym">Gelatoporia subvermispora</name>
    <dbReference type="NCBI Taxonomy" id="914234"/>
    <lineage>
        <taxon>Eukaryota</taxon>
        <taxon>Fungi</taxon>
        <taxon>Dikarya</taxon>
        <taxon>Basidiomycota</taxon>
        <taxon>Agaricomycotina</taxon>
        <taxon>Agaricomycetes</taxon>
        <taxon>Polyporales</taxon>
        <taxon>Gelatoporiaceae</taxon>
        <taxon>Gelatoporia</taxon>
    </lineage>
</organism>
<evidence type="ECO:0000256" key="6">
    <source>
        <dbReference type="ARBA" id="ARBA00059115"/>
    </source>
</evidence>
<evidence type="ECO:0000313" key="8">
    <source>
        <dbReference type="EMBL" id="EMD39971.1"/>
    </source>
</evidence>
<evidence type="ECO:0000256" key="4">
    <source>
        <dbReference type="ARBA" id="ARBA00023065"/>
    </source>
</evidence>
<comment type="subunit">
    <text evidence="7">V-ATPase is a heteromultimeric enzyme made up of two complexes: the ATP-hydrolytic V1 complex and the proton translocation V0 complex.</text>
</comment>
<dbReference type="InterPro" id="IPR035067">
    <property type="entry name" value="V-type_ATPase_csu/dsu"/>
</dbReference>
<dbReference type="Gene3D" id="1.10.132.50">
    <property type="entry name" value="ATP synthase (C/AC39) subunit, domain 3"/>
    <property type="match status" value="1"/>
</dbReference>
<dbReference type="GO" id="GO:0033179">
    <property type="term" value="C:proton-transporting V-type ATPase, V0 domain"/>
    <property type="evidence" value="ECO:0007669"/>
    <property type="project" value="InterPro"/>
</dbReference>
<dbReference type="STRING" id="914234.M2RMA9"/>
<evidence type="ECO:0000256" key="5">
    <source>
        <dbReference type="ARBA" id="ARBA00029477"/>
    </source>
</evidence>
<dbReference type="GO" id="GO:0046961">
    <property type="term" value="F:proton-transporting ATPase activity, rotational mechanism"/>
    <property type="evidence" value="ECO:0007669"/>
    <property type="project" value="InterPro"/>
</dbReference>
<reference evidence="8 9" key="1">
    <citation type="journal article" date="2012" name="Proc. Natl. Acad. Sci. U.S.A.">
        <title>Comparative genomics of Ceriporiopsis subvermispora and Phanerochaete chrysosporium provide insight into selective ligninolysis.</title>
        <authorList>
            <person name="Fernandez-Fueyo E."/>
            <person name="Ruiz-Duenas F.J."/>
            <person name="Ferreira P."/>
            <person name="Floudas D."/>
            <person name="Hibbett D.S."/>
            <person name="Canessa P."/>
            <person name="Larrondo L.F."/>
            <person name="James T.Y."/>
            <person name="Seelenfreund D."/>
            <person name="Lobos S."/>
            <person name="Polanco R."/>
            <person name="Tello M."/>
            <person name="Honda Y."/>
            <person name="Watanabe T."/>
            <person name="Watanabe T."/>
            <person name="Ryu J.S."/>
            <person name="Kubicek C.P."/>
            <person name="Schmoll M."/>
            <person name="Gaskell J."/>
            <person name="Hammel K.E."/>
            <person name="St John F.J."/>
            <person name="Vanden Wymelenberg A."/>
            <person name="Sabat G."/>
            <person name="Splinter BonDurant S."/>
            <person name="Syed K."/>
            <person name="Yadav J.S."/>
            <person name="Doddapaneni H."/>
            <person name="Subramanian V."/>
            <person name="Lavin J.L."/>
            <person name="Oguiza J.A."/>
            <person name="Perez G."/>
            <person name="Pisabarro A.G."/>
            <person name="Ramirez L."/>
            <person name="Santoyo F."/>
            <person name="Master E."/>
            <person name="Coutinho P.M."/>
            <person name="Henrissat B."/>
            <person name="Lombard V."/>
            <person name="Magnuson J.K."/>
            <person name="Kuees U."/>
            <person name="Hori C."/>
            <person name="Igarashi K."/>
            <person name="Samejima M."/>
            <person name="Held B.W."/>
            <person name="Barry K.W."/>
            <person name="LaButti K.M."/>
            <person name="Lapidus A."/>
            <person name="Lindquist E.A."/>
            <person name="Lucas S.M."/>
            <person name="Riley R."/>
            <person name="Salamov A.A."/>
            <person name="Hoffmeister D."/>
            <person name="Schwenk D."/>
            <person name="Hadar Y."/>
            <person name="Yarden O."/>
            <person name="de Vries R.P."/>
            <person name="Wiebenga A."/>
            <person name="Stenlid J."/>
            <person name="Eastwood D."/>
            <person name="Grigoriev I.V."/>
            <person name="Berka R.M."/>
            <person name="Blanchette R.A."/>
            <person name="Kersten P."/>
            <person name="Martinez A.T."/>
            <person name="Vicuna R."/>
            <person name="Cullen D."/>
        </authorList>
    </citation>
    <scope>NUCLEOTIDE SEQUENCE [LARGE SCALE GENOMIC DNA]</scope>
    <source>
        <strain evidence="8 9">B</strain>
    </source>
</reference>
<comment type="function">
    <text evidence="6 7">Subunit of the V0 complex of vacuolar(H+)-ATPase (V-ATPase), a multisubunit enzyme composed of a peripheral complex (V1) that hydrolyzes ATP and a membrane integral complex (V0) that translocates protons. V-ATPase is responsible for acidifying and maintaining the pH of intracellular compartments. This subunit is a non-integral membrane component of the membrane pore domain and is required for proper assembly of the V0 sector. Might be involved in the regulated assembly of V1 subunits onto the membrane sector or alternatively may prevent the passage of protons through V0 pores.</text>
</comment>
<evidence type="ECO:0000313" key="9">
    <source>
        <dbReference type="Proteomes" id="UP000016930"/>
    </source>
</evidence>
<proteinExistence type="inferred from homology"/>
<dbReference type="FunFam" id="1.10.132.50:FF:000002">
    <property type="entry name" value="V-type proton ATPase subunit"/>
    <property type="match status" value="1"/>
</dbReference>
<keyword evidence="2 7" id="KW-0813">Transport</keyword>
<dbReference type="AlphaFoldDB" id="M2RMA9"/>
<dbReference type="InterPro" id="IPR002843">
    <property type="entry name" value="ATPase_V0-cplx_csu/dsu"/>
</dbReference>
<evidence type="ECO:0000256" key="1">
    <source>
        <dbReference type="ARBA" id="ARBA00006709"/>
    </source>
</evidence>
<dbReference type="PIRSF" id="PIRSF018497">
    <property type="entry name" value="V-ATP_synth_D"/>
    <property type="match status" value="1"/>
</dbReference>
<dbReference type="PANTHER" id="PTHR11028">
    <property type="entry name" value="VACUOLAR ATP SYNTHASE SUBUNIT AC39"/>
    <property type="match status" value="1"/>
</dbReference>
<dbReference type="Proteomes" id="UP000016930">
    <property type="component" value="Unassembled WGS sequence"/>
</dbReference>
<protein>
    <recommendedName>
        <fullName evidence="7">V-type proton ATPase subunit</fullName>
    </recommendedName>
</protein>
<keyword evidence="3 7" id="KW-0375">Hydrogen ion transport</keyword>
<dbReference type="InterPro" id="IPR016727">
    <property type="entry name" value="ATPase_V0-cplx_dsu"/>
</dbReference>
<dbReference type="InterPro" id="IPR036079">
    <property type="entry name" value="ATPase_csu/dsu_sf"/>
</dbReference>
<dbReference type="InterPro" id="IPR044911">
    <property type="entry name" value="V-type_ATPase_csu/dsu_dom_3"/>
</dbReference>